<keyword evidence="2" id="KW-0597">Phosphoprotein</keyword>
<evidence type="ECO:0000256" key="2">
    <source>
        <dbReference type="ARBA" id="ARBA00022553"/>
    </source>
</evidence>
<dbReference type="Proteomes" id="UP000050792">
    <property type="component" value="Unassembled WGS sequence"/>
</dbReference>
<proteinExistence type="predicted"/>
<dbReference type="InterPro" id="IPR003134">
    <property type="entry name" value="Hs1_Cortactin"/>
</dbReference>
<feature type="compositionally biased region" description="Basic and acidic residues" evidence="5">
    <location>
        <begin position="160"/>
        <end position="169"/>
    </location>
</feature>
<dbReference type="SMART" id="SM00326">
    <property type="entry name" value="SH3"/>
    <property type="match status" value="1"/>
</dbReference>
<feature type="region of interest" description="Disordered" evidence="5">
    <location>
        <begin position="109"/>
        <end position="137"/>
    </location>
</feature>
<evidence type="ECO:0000259" key="6">
    <source>
        <dbReference type="PROSITE" id="PS50002"/>
    </source>
</evidence>
<dbReference type="PRINTS" id="PR00499">
    <property type="entry name" value="P67PHOX"/>
</dbReference>
<reference evidence="8 9" key="2">
    <citation type="submission" date="2023-11" db="UniProtKB">
        <authorList>
            <consortium name="WormBaseParasite"/>
        </authorList>
    </citation>
    <scope>IDENTIFICATION</scope>
</reference>
<sequence length="468" mass="52448">MSSNRNVDDEWETEPDFVNDVTEKEQRWGSKTVIGSGHQASIDMVALKEEVKQADRLAKLKIAPKPAYGYGGQFGIEKDRMDKSAVDWNHIEVTEKHTSQKDYAKGFGGKYGVERDRQDKSSVGWDHKEAVEKHSSQKDYSVGFGGKFGVQTDRQDKSALGWDHHEQTSHHPSQVDYSKGFGGKFGVQTDRVDSSSVGWDDVNQTESHPSQMKAPIFKPDGGLSSIRARFEQGINSNNVKNSSGLTIAQQRVLEEQTQWNAERKQQQREQQEEEEEQSREKSKLCYTVKSTSNSSMLSDTFKLSTTTTTTHTTATTATHTTATTATHTTATTAIHTTATTNNNNNWNKQVDCKNNMKSLNSQGFTVPFESNQFNDDNDGDGYNQLETKSELKNSNEDHVHDNPVASDDQVPEMFTVIALYDYKAAENDELTFNVGEIITEVEKIDAGWWKGVCRNKVGLFPANYVQLT</sequence>
<dbReference type="WBParaSite" id="SRDH1_85840.1">
    <property type="protein sequence ID" value="SRDH1_85840.1"/>
    <property type="gene ID" value="SRDH1_85840"/>
</dbReference>
<dbReference type="GO" id="GO:0030864">
    <property type="term" value="C:cortical actin cytoskeleton"/>
    <property type="evidence" value="ECO:0007669"/>
    <property type="project" value="TreeGrafter"/>
</dbReference>
<evidence type="ECO:0000256" key="5">
    <source>
        <dbReference type="SAM" id="MobiDB-lite"/>
    </source>
</evidence>
<dbReference type="GO" id="GO:0030833">
    <property type="term" value="P:regulation of actin filament polymerization"/>
    <property type="evidence" value="ECO:0007669"/>
    <property type="project" value="TreeGrafter"/>
</dbReference>
<dbReference type="Pfam" id="PF02218">
    <property type="entry name" value="HS1_rep"/>
    <property type="match status" value="4"/>
</dbReference>
<dbReference type="PANTHER" id="PTHR10829:SF23">
    <property type="entry name" value="CORTACTIN, ISOFORM A"/>
    <property type="match status" value="1"/>
</dbReference>
<accession>A0AA85GAC5</accession>
<feature type="region of interest" description="Disordered" evidence="5">
    <location>
        <begin position="258"/>
        <end position="285"/>
    </location>
</feature>
<dbReference type="GO" id="GO:0016477">
    <property type="term" value="P:cell migration"/>
    <property type="evidence" value="ECO:0007669"/>
    <property type="project" value="TreeGrafter"/>
</dbReference>
<dbReference type="SUPFAM" id="SSF50044">
    <property type="entry name" value="SH3-domain"/>
    <property type="match status" value="1"/>
</dbReference>
<reference evidence="7" key="1">
    <citation type="submission" date="2022-06" db="EMBL/GenBank/DDBJ databases">
        <authorList>
            <person name="Berger JAMES D."/>
            <person name="Berger JAMES D."/>
        </authorList>
    </citation>
    <scope>NUCLEOTIDE SEQUENCE [LARGE SCALE GENOMIC DNA]</scope>
</reference>
<organism evidence="7 9">
    <name type="scientific">Schistosoma rodhaini</name>
    <dbReference type="NCBI Taxonomy" id="6188"/>
    <lineage>
        <taxon>Eukaryota</taxon>
        <taxon>Metazoa</taxon>
        <taxon>Spiralia</taxon>
        <taxon>Lophotrochozoa</taxon>
        <taxon>Platyhelminthes</taxon>
        <taxon>Trematoda</taxon>
        <taxon>Digenea</taxon>
        <taxon>Strigeidida</taxon>
        <taxon>Schistosomatoidea</taxon>
        <taxon>Schistosomatidae</taxon>
        <taxon>Schistosoma</taxon>
    </lineage>
</organism>
<dbReference type="PANTHER" id="PTHR10829">
    <property type="entry name" value="CORTACTIN AND DREBRIN"/>
    <property type="match status" value="1"/>
</dbReference>
<dbReference type="GO" id="GO:0005884">
    <property type="term" value="C:actin filament"/>
    <property type="evidence" value="ECO:0007669"/>
    <property type="project" value="TreeGrafter"/>
</dbReference>
<dbReference type="InterPro" id="IPR001452">
    <property type="entry name" value="SH3_domain"/>
</dbReference>
<feature type="compositionally biased region" description="Polar residues" evidence="5">
    <location>
        <begin position="194"/>
        <end position="210"/>
    </location>
</feature>
<name>A0AA85GAC5_9TREM</name>
<evidence type="ECO:0000256" key="4">
    <source>
        <dbReference type="PROSITE-ProRule" id="PRU00192"/>
    </source>
</evidence>
<keyword evidence="3" id="KW-0677">Repeat</keyword>
<dbReference type="FunFam" id="2.30.30.40:FF:000072">
    <property type="entry name" value="Unconventional Myosin IB"/>
    <property type="match status" value="1"/>
</dbReference>
<dbReference type="Pfam" id="PF00018">
    <property type="entry name" value="SH3_1"/>
    <property type="match status" value="1"/>
</dbReference>
<dbReference type="PRINTS" id="PR00452">
    <property type="entry name" value="SH3DOMAIN"/>
</dbReference>
<dbReference type="PROSITE" id="PS51090">
    <property type="entry name" value="CORTACTIN"/>
    <property type="match status" value="4"/>
</dbReference>
<evidence type="ECO:0000313" key="9">
    <source>
        <dbReference type="WBParaSite" id="SRDH1_85840.2"/>
    </source>
</evidence>
<feature type="compositionally biased region" description="Basic and acidic residues" evidence="5">
    <location>
        <begin position="261"/>
        <end position="270"/>
    </location>
</feature>
<dbReference type="AlphaFoldDB" id="A0AA85GAC5"/>
<dbReference type="GO" id="GO:0030427">
    <property type="term" value="C:site of polarized growth"/>
    <property type="evidence" value="ECO:0007669"/>
    <property type="project" value="TreeGrafter"/>
</dbReference>
<keyword evidence="1 4" id="KW-0728">SH3 domain</keyword>
<evidence type="ECO:0000256" key="3">
    <source>
        <dbReference type="ARBA" id="ARBA00022737"/>
    </source>
</evidence>
<feature type="region of interest" description="Disordered" evidence="5">
    <location>
        <begin position="160"/>
        <end position="217"/>
    </location>
</feature>
<dbReference type="Gene3D" id="2.30.30.40">
    <property type="entry name" value="SH3 Domains"/>
    <property type="match status" value="1"/>
</dbReference>
<feature type="compositionally biased region" description="Basic and acidic residues" evidence="5">
    <location>
        <begin position="112"/>
        <end position="137"/>
    </location>
</feature>
<dbReference type="WBParaSite" id="SRDH1_85840.2">
    <property type="protein sequence ID" value="SRDH1_85840.2"/>
    <property type="gene ID" value="SRDH1_85840"/>
</dbReference>
<dbReference type="InterPro" id="IPR036028">
    <property type="entry name" value="SH3-like_dom_sf"/>
</dbReference>
<protein>
    <recommendedName>
        <fullName evidence="6">SH3 domain-containing protein</fullName>
    </recommendedName>
</protein>
<dbReference type="PROSITE" id="PS50002">
    <property type="entry name" value="SH3"/>
    <property type="match status" value="1"/>
</dbReference>
<feature type="domain" description="SH3" evidence="6">
    <location>
        <begin position="411"/>
        <end position="468"/>
    </location>
</feature>
<dbReference type="GO" id="GO:0005886">
    <property type="term" value="C:plasma membrane"/>
    <property type="evidence" value="ECO:0007669"/>
    <property type="project" value="TreeGrafter"/>
</dbReference>
<evidence type="ECO:0000256" key="1">
    <source>
        <dbReference type="ARBA" id="ARBA00022443"/>
    </source>
</evidence>
<keyword evidence="7" id="KW-1185">Reference proteome</keyword>
<dbReference type="GO" id="GO:0051015">
    <property type="term" value="F:actin filament binding"/>
    <property type="evidence" value="ECO:0007669"/>
    <property type="project" value="TreeGrafter"/>
</dbReference>
<evidence type="ECO:0000313" key="7">
    <source>
        <dbReference type="Proteomes" id="UP000050792"/>
    </source>
</evidence>
<evidence type="ECO:0000313" key="8">
    <source>
        <dbReference type="WBParaSite" id="SRDH1_85840.1"/>
    </source>
</evidence>